<dbReference type="PRINTS" id="PR00364">
    <property type="entry name" value="DISEASERSIST"/>
</dbReference>
<dbReference type="SUPFAM" id="SSF46894">
    <property type="entry name" value="C-terminal effector domain of the bipartite response regulators"/>
    <property type="match status" value="1"/>
</dbReference>
<dbReference type="PRINTS" id="PR00038">
    <property type="entry name" value="HTHLUXR"/>
</dbReference>
<dbReference type="Pfam" id="PF13191">
    <property type="entry name" value="AAA_16"/>
    <property type="match status" value="1"/>
</dbReference>
<reference evidence="2 3" key="1">
    <citation type="submission" date="2024-10" db="EMBL/GenBank/DDBJ databases">
        <title>The Natural Products Discovery Center: Release of the First 8490 Sequenced Strains for Exploring Actinobacteria Biosynthetic Diversity.</title>
        <authorList>
            <person name="Kalkreuter E."/>
            <person name="Kautsar S.A."/>
            <person name="Yang D."/>
            <person name="Bader C.D."/>
            <person name="Teijaro C.N."/>
            <person name="Fluegel L."/>
            <person name="Davis C.M."/>
            <person name="Simpson J.R."/>
            <person name="Lauterbach L."/>
            <person name="Steele A.D."/>
            <person name="Gui C."/>
            <person name="Meng S."/>
            <person name="Li G."/>
            <person name="Viehrig K."/>
            <person name="Ye F."/>
            <person name="Su P."/>
            <person name="Kiefer A.F."/>
            <person name="Nichols A."/>
            <person name="Cepeda A.J."/>
            <person name="Yan W."/>
            <person name="Fan B."/>
            <person name="Jiang Y."/>
            <person name="Adhikari A."/>
            <person name="Zheng C.-J."/>
            <person name="Schuster L."/>
            <person name="Cowan T.M."/>
            <person name="Smanski M.J."/>
            <person name="Chevrette M.G."/>
            <person name="De Carvalho L.P.S."/>
            <person name="Shen B."/>
        </authorList>
    </citation>
    <scope>NUCLEOTIDE SEQUENCE [LARGE SCALE GENOMIC DNA]</scope>
    <source>
        <strain evidence="2 3">NPDC050545</strain>
    </source>
</reference>
<dbReference type="InterPro" id="IPR041664">
    <property type="entry name" value="AAA_16"/>
</dbReference>
<dbReference type="Proteomes" id="UP001612741">
    <property type="component" value="Unassembled WGS sequence"/>
</dbReference>
<accession>A0ABW7YUY9</accession>
<dbReference type="InterPro" id="IPR027417">
    <property type="entry name" value="P-loop_NTPase"/>
</dbReference>
<dbReference type="CDD" id="cd06170">
    <property type="entry name" value="LuxR_C_like"/>
    <property type="match status" value="1"/>
</dbReference>
<dbReference type="Pfam" id="PF00196">
    <property type="entry name" value="GerE"/>
    <property type="match status" value="1"/>
</dbReference>
<evidence type="ECO:0000313" key="2">
    <source>
        <dbReference type="EMBL" id="MFI6499083.1"/>
    </source>
</evidence>
<dbReference type="Gene3D" id="1.10.10.10">
    <property type="entry name" value="Winged helix-like DNA-binding domain superfamily/Winged helix DNA-binding domain"/>
    <property type="match status" value="1"/>
</dbReference>
<dbReference type="Gene3D" id="3.40.50.300">
    <property type="entry name" value="P-loop containing nucleotide triphosphate hydrolases"/>
    <property type="match status" value="1"/>
</dbReference>
<dbReference type="EMBL" id="JBITGY010000004">
    <property type="protein sequence ID" value="MFI6499083.1"/>
    <property type="molecule type" value="Genomic_DNA"/>
</dbReference>
<dbReference type="SUPFAM" id="SSF48452">
    <property type="entry name" value="TPR-like"/>
    <property type="match status" value="1"/>
</dbReference>
<gene>
    <name evidence="2" type="ORF">ACIBG2_16975</name>
</gene>
<sequence length="805" mass="86176">MADAPRHNLPVEPNRFVGRERDIADLCALFDETRAVTLCGVGGIGKTRLAMRVADRLLGGFADGAWLVELASITRPELVAQEIAEVFGLESERGQDLLDAVVARLAGARCLILLDNCEHLIEATAHVTAQLLAGCPGVRVLATSREALRIPGELMWHVPPLDLPGDDPARAESVRLFLNRARAAGTRLGEESLPDVARLCHALDGLPLALELAAARTRMLSPGQIADRIDDRFALLTTGDRTAPARQRTLAAAVEWSHDLLSQAERTLLRRLSVLAGGFDLDLVERVCAEPPLSESRIVTLLGALVDKSLVVCDAGRGRFRLLDTIRQFAAERLADSDEERMVRDLHLRVLCKLQERAFETEFLTPGLTWQERLAAHTGSRDRLDDQRAALEWALRSGNLTVGLRLCMRSSGLLSLGGAAAEVVGWIERLLGQDLSRVPPEQVALAKGYMAYGLLTRDDLDSGLNAAREGLAGMAGDPFVLATAHTVAAGALLRMGRGDEAAGHIEAALAVARQQGDRFNETGALIEGSVHALQRGRQREGQRGAEEAHAAATAHAHPWILAMATSHLGLAAETRGDLETAAEQYGAAISWLRKLGNRGDLAQNLARSSRVRAQLGDVLAAREQLAEALSVARECGLRQALNRCMVSLSALARAEGDLEGAVLASAAVAALRESMGQRTGSVKVDELLSAARAQLGEGRTTALWSRGRSRPAFEVATLVLEGRRTEPAAVGPVQVEPPPAALLTIREREIAGLLTRGLSNKAIAGELVISPATVARHIANIMEKLGYTSRAQIAVWAAEHGVPSA</sequence>
<proteinExistence type="predicted"/>
<dbReference type="PROSITE" id="PS00622">
    <property type="entry name" value="HTH_LUXR_1"/>
    <property type="match status" value="1"/>
</dbReference>
<comment type="caution">
    <text evidence="2">The sequence shown here is derived from an EMBL/GenBank/DDBJ whole genome shotgun (WGS) entry which is preliminary data.</text>
</comment>
<dbReference type="Gene3D" id="1.25.40.10">
    <property type="entry name" value="Tetratricopeptide repeat domain"/>
    <property type="match status" value="1"/>
</dbReference>
<dbReference type="InterPro" id="IPR036388">
    <property type="entry name" value="WH-like_DNA-bd_sf"/>
</dbReference>
<dbReference type="SMART" id="SM00421">
    <property type="entry name" value="HTH_LUXR"/>
    <property type="match status" value="1"/>
</dbReference>
<keyword evidence="3" id="KW-1185">Reference proteome</keyword>
<dbReference type="InterPro" id="IPR011990">
    <property type="entry name" value="TPR-like_helical_dom_sf"/>
</dbReference>
<protein>
    <submittedName>
        <fullName evidence="2">LuxR C-terminal-related transcriptional regulator</fullName>
    </submittedName>
</protein>
<dbReference type="InterPro" id="IPR016032">
    <property type="entry name" value="Sig_transdc_resp-reg_C-effctor"/>
</dbReference>
<dbReference type="RefSeq" id="WP_397082314.1">
    <property type="nucleotide sequence ID" value="NZ_JBITGY010000004.1"/>
</dbReference>
<dbReference type="PANTHER" id="PTHR47691">
    <property type="entry name" value="REGULATOR-RELATED"/>
    <property type="match status" value="1"/>
</dbReference>
<feature type="domain" description="HTH luxR-type" evidence="1">
    <location>
        <begin position="736"/>
        <end position="801"/>
    </location>
</feature>
<evidence type="ECO:0000259" key="1">
    <source>
        <dbReference type="PROSITE" id="PS50043"/>
    </source>
</evidence>
<dbReference type="SUPFAM" id="SSF52540">
    <property type="entry name" value="P-loop containing nucleoside triphosphate hydrolases"/>
    <property type="match status" value="1"/>
</dbReference>
<dbReference type="InterPro" id="IPR058852">
    <property type="entry name" value="HTH_77"/>
</dbReference>
<evidence type="ECO:0000313" key="3">
    <source>
        <dbReference type="Proteomes" id="UP001612741"/>
    </source>
</evidence>
<dbReference type="PANTHER" id="PTHR47691:SF3">
    <property type="entry name" value="HTH-TYPE TRANSCRIPTIONAL REGULATOR RV0890C-RELATED"/>
    <property type="match status" value="1"/>
</dbReference>
<name>A0ABW7YUY9_9ACTN</name>
<organism evidence="2 3">
    <name type="scientific">Nonomuraea typhae</name>
    <dbReference type="NCBI Taxonomy" id="2603600"/>
    <lineage>
        <taxon>Bacteria</taxon>
        <taxon>Bacillati</taxon>
        <taxon>Actinomycetota</taxon>
        <taxon>Actinomycetes</taxon>
        <taxon>Streptosporangiales</taxon>
        <taxon>Streptosporangiaceae</taxon>
        <taxon>Nonomuraea</taxon>
    </lineage>
</organism>
<dbReference type="Pfam" id="PF25872">
    <property type="entry name" value="HTH_77"/>
    <property type="match status" value="1"/>
</dbReference>
<dbReference type="PROSITE" id="PS50043">
    <property type="entry name" value="HTH_LUXR_2"/>
    <property type="match status" value="1"/>
</dbReference>
<dbReference type="InterPro" id="IPR000792">
    <property type="entry name" value="Tscrpt_reg_LuxR_C"/>
</dbReference>